<proteinExistence type="predicted"/>
<feature type="transmembrane region" description="Helical" evidence="1">
    <location>
        <begin position="79"/>
        <end position="107"/>
    </location>
</feature>
<dbReference type="EMBL" id="JBHTOK010000057">
    <property type="protein sequence ID" value="MFD1441032.1"/>
    <property type="molecule type" value="Genomic_DNA"/>
</dbReference>
<comment type="caution">
    <text evidence="2">The sequence shown here is derived from an EMBL/GenBank/DDBJ whole genome shotgun (WGS) entry which is preliminary data.</text>
</comment>
<reference evidence="3" key="1">
    <citation type="journal article" date="2019" name="Int. J. Syst. Evol. Microbiol.">
        <title>The Global Catalogue of Microorganisms (GCM) 10K type strain sequencing project: providing services to taxonomists for standard genome sequencing and annotation.</title>
        <authorList>
            <consortium name="The Broad Institute Genomics Platform"/>
            <consortium name="The Broad Institute Genome Sequencing Center for Infectious Disease"/>
            <person name="Wu L."/>
            <person name="Ma J."/>
        </authorList>
    </citation>
    <scope>NUCLEOTIDE SEQUENCE [LARGE SCALE GENOMIC DNA]</scope>
    <source>
        <strain evidence="3">CCM 8912</strain>
    </source>
</reference>
<feature type="transmembrane region" description="Helical" evidence="1">
    <location>
        <begin position="213"/>
        <end position="230"/>
    </location>
</feature>
<evidence type="ECO:0000256" key="1">
    <source>
        <dbReference type="SAM" id="Phobius"/>
    </source>
</evidence>
<feature type="transmembrane region" description="Helical" evidence="1">
    <location>
        <begin position="163"/>
        <end position="185"/>
    </location>
</feature>
<keyword evidence="1" id="KW-1133">Transmembrane helix</keyword>
<evidence type="ECO:0000313" key="2">
    <source>
        <dbReference type="EMBL" id="MFD1441032.1"/>
    </source>
</evidence>
<keyword evidence="1" id="KW-0472">Membrane</keyword>
<feature type="transmembrane region" description="Helical" evidence="1">
    <location>
        <begin position="49"/>
        <end position="67"/>
    </location>
</feature>
<dbReference type="RefSeq" id="WP_125757783.1">
    <property type="nucleotide sequence ID" value="NZ_JBHTOK010000057.1"/>
</dbReference>
<keyword evidence="3" id="KW-1185">Reference proteome</keyword>
<organism evidence="2 3">
    <name type="scientific">Lacticaseibacillus hegangensis</name>
    <dbReference type="NCBI Taxonomy" id="2486010"/>
    <lineage>
        <taxon>Bacteria</taxon>
        <taxon>Bacillati</taxon>
        <taxon>Bacillota</taxon>
        <taxon>Bacilli</taxon>
        <taxon>Lactobacillales</taxon>
        <taxon>Lactobacillaceae</taxon>
        <taxon>Lacticaseibacillus</taxon>
    </lineage>
</organism>
<accession>A0ABW4CYW4</accession>
<evidence type="ECO:0008006" key="4">
    <source>
        <dbReference type="Google" id="ProtNLM"/>
    </source>
</evidence>
<protein>
    <recommendedName>
        <fullName evidence="4">ABC transporter permease</fullName>
    </recommendedName>
</protein>
<feature type="transmembrane region" description="Helical" evidence="1">
    <location>
        <begin position="127"/>
        <end position="151"/>
    </location>
</feature>
<keyword evidence="1" id="KW-0812">Transmembrane</keyword>
<feature type="transmembrane region" description="Helical" evidence="1">
    <location>
        <begin position="12"/>
        <end position="37"/>
    </location>
</feature>
<gene>
    <name evidence="2" type="ORF">ACFQ5K_06580</name>
</gene>
<dbReference type="Proteomes" id="UP001597212">
    <property type="component" value="Unassembled WGS sequence"/>
</dbReference>
<sequence length="243" mass="25559">MTSKFQAMLKVQLQMMSIVMIGGLFGWGVLVVMSFLGDTSDANGWSGEFIGLYIAAILGYFATPWALGSAFQNGVSRKLYLQTAAVGLVACSAVLAGLVTLVSLIPLFNGTGSFLASVYHLTGPTGVLMSVLLRLMAYLAFSALGAALGFLSLPLSGKVRFALVFGIYGLMVLPGLALVLIMLALPDLATDSGVLQFLLALIGLPLHGAPQPLLLLLIFTVLAVGFGYLATRLGRRAELNDRV</sequence>
<name>A0ABW4CYW4_9LACO</name>
<evidence type="ECO:0000313" key="3">
    <source>
        <dbReference type="Proteomes" id="UP001597212"/>
    </source>
</evidence>